<dbReference type="Proteomes" id="UP001148838">
    <property type="component" value="Unassembled WGS sequence"/>
</dbReference>
<feature type="compositionally biased region" description="Polar residues" evidence="1">
    <location>
        <begin position="235"/>
        <end position="250"/>
    </location>
</feature>
<evidence type="ECO:0000256" key="1">
    <source>
        <dbReference type="SAM" id="MobiDB-lite"/>
    </source>
</evidence>
<proteinExistence type="predicted"/>
<comment type="caution">
    <text evidence="2">The sequence shown here is derived from an EMBL/GenBank/DDBJ whole genome shotgun (WGS) entry which is preliminary data.</text>
</comment>
<evidence type="ECO:0000313" key="3">
    <source>
        <dbReference type="Proteomes" id="UP001148838"/>
    </source>
</evidence>
<evidence type="ECO:0000313" key="2">
    <source>
        <dbReference type="EMBL" id="KAJ4426540.1"/>
    </source>
</evidence>
<name>A0ABQ8RYC6_PERAM</name>
<dbReference type="EMBL" id="JAJSOF020000040">
    <property type="protein sequence ID" value="KAJ4426540.1"/>
    <property type="molecule type" value="Genomic_DNA"/>
</dbReference>
<keyword evidence="3" id="KW-1185">Reference proteome</keyword>
<feature type="region of interest" description="Disordered" evidence="1">
    <location>
        <begin position="235"/>
        <end position="262"/>
    </location>
</feature>
<protein>
    <submittedName>
        <fullName evidence="2">Uncharacterized protein</fullName>
    </submittedName>
</protein>
<accession>A0ABQ8RYC6</accession>
<reference evidence="2 3" key="1">
    <citation type="journal article" date="2022" name="Allergy">
        <title>Genome assembly and annotation of Periplaneta americana reveal a comprehensive cockroach allergen profile.</title>
        <authorList>
            <person name="Wang L."/>
            <person name="Xiong Q."/>
            <person name="Saelim N."/>
            <person name="Wang L."/>
            <person name="Nong W."/>
            <person name="Wan A.T."/>
            <person name="Shi M."/>
            <person name="Liu X."/>
            <person name="Cao Q."/>
            <person name="Hui J.H.L."/>
            <person name="Sookrung N."/>
            <person name="Leung T.F."/>
            <person name="Tungtrongchitr A."/>
            <person name="Tsui S.K.W."/>
        </authorList>
    </citation>
    <scope>NUCLEOTIDE SEQUENCE [LARGE SCALE GENOMIC DNA]</scope>
    <source>
        <strain evidence="2">PWHHKU_190912</strain>
    </source>
</reference>
<organism evidence="2 3">
    <name type="scientific">Periplaneta americana</name>
    <name type="common">American cockroach</name>
    <name type="synonym">Blatta americana</name>
    <dbReference type="NCBI Taxonomy" id="6978"/>
    <lineage>
        <taxon>Eukaryota</taxon>
        <taxon>Metazoa</taxon>
        <taxon>Ecdysozoa</taxon>
        <taxon>Arthropoda</taxon>
        <taxon>Hexapoda</taxon>
        <taxon>Insecta</taxon>
        <taxon>Pterygota</taxon>
        <taxon>Neoptera</taxon>
        <taxon>Polyneoptera</taxon>
        <taxon>Dictyoptera</taxon>
        <taxon>Blattodea</taxon>
        <taxon>Blattoidea</taxon>
        <taxon>Blattidae</taxon>
        <taxon>Blattinae</taxon>
        <taxon>Periplaneta</taxon>
    </lineage>
</organism>
<sequence length="274" mass="31707">MDSVMLCDEGRLPRKDSHKSKEIAYKSLVRPVMEYDAACWDPYRLEHIKTLLKIQKRAEEREFDYAQCSKHTERNHSCEKFLQVCRELSGYLHFDALFEESGGSDPPPHFSVRSSCARTLPRRVCQLMIRQRILVPKRTEDRVVSSGSYICYVTWIRKQGRTASRLHDVSITRKEVYLAVAPVVSDNNVNRKYLIVSINVFANFRFRTIRFSSARRRSRGTVILSEILQKQSQKTSGLSANDDSGYNCSVNDRRKIRSGSGDRTRVLRSTYQAL</sequence>
<gene>
    <name evidence="2" type="ORF">ANN_27354</name>
</gene>